<dbReference type="GO" id="GO:0016020">
    <property type="term" value="C:membrane"/>
    <property type="evidence" value="ECO:0007669"/>
    <property type="project" value="UniProtKB-SubCell"/>
</dbReference>
<feature type="transmembrane region" description="Helical" evidence="6">
    <location>
        <begin position="104"/>
        <end position="122"/>
    </location>
</feature>
<keyword evidence="3 6" id="KW-0812">Transmembrane</keyword>
<keyword evidence="4 6" id="KW-1133">Transmembrane helix</keyword>
<dbReference type="InterPro" id="IPR004752">
    <property type="entry name" value="AmpG_permease/AT-1"/>
</dbReference>
<dbReference type="NCBIfam" id="TIGR00901">
    <property type="entry name" value="2A0125"/>
    <property type="match status" value="1"/>
</dbReference>
<evidence type="ECO:0000256" key="5">
    <source>
        <dbReference type="ARBA" id="ARBA00023136"/>
    </source>
</evidence>
<feature type="transmembrane region" description="Helical" evidence="6">
    <location>
        <begin position="224"/>
        <end position="249"/>
    </location>
</feature>
<accession>A0A5E4PIE8</accession>
<evidence type="ECO:0000256" key="2">
    <source>
        <dbReference type="ARBA" id="ARBA00022448"/>
    </source>
</evidence>
<evidence type="ECO:0000256" key="4">
    <source>
        <dbReference type="ARBA" id="ARBA00022989"/>
    </source>
</evidence>
<dbReference type="PROSITE" id="PS50850">
    <property type="entry name" value="MFS"/>
    <property type="match status" value="1"/>
</dbReference>
<sequence length="414" mass="45256">MTTSTSKMLMNPRLLAILAFGFASGLPLSLTGATLQAWFTEANVNLKTIGILSLLGIPYTLKFLWAPLMDHYGFTALGKRKTWIMLMQLALVIMLFVLSQMDPAVQAGSMGIAALAIAFFSASQDISINAYTTDVLTSDERGLGAAYTVFAYRIALLVSGGLALIYADYFGWEKTYECMALLMLLAMIPAYFAPRPQEAAVSAQNLYQTTRLSLVDLLKRDKMILLLLFIILYKFGDALALSLITNFLLHGLGFTLTEVGLAYKIVSFVAMILGGFAGGILMTRWNIYYALLVFGLAQAFSNLTFAVLAYAGKSFVLMAASVFIENFCSGLSTAALLAFMMSLCDRRYTASQFALLSAVASIGRVFLGPLAALMVENLGWVQFYIWSFVLCFPGIFLLALLKDEVRFHAHAAAD</sequence>
<dbReference type="InterPro" id="IPR011701">
    <property type="entry name" value="MFS"/>
</dbReference>
<dbReference type="GO" id="GO:0022857">
    <property type="term" value="F:transmembrane transporter activity"/>
    <property type="evidence" value="ECO:0007669"/>
    <property type="project" value="InterPro"/>
</dbReference>
<dbReference type="EMBL" id="LR699119">
    <property type="protein sequence ID" value="VVC76131.1"/>
    <property type="molecule type" value="Genomic_DNA"/>
</dbReference>
<dbReference type="OrthoDB" id="9787815at2"/>
<comment type="subcellular location">
    <subcellularLocation>
        <location evidence="1">Membrane</location>
        <topology evidence="1">Multi-pass membrane protein</topology>
    </subcellularLocation>
</comment>
<feature type="transmembrane region" description="Helical" evidence="6">
    <location>
        <begin position="317"/>
        <end position="341"/>
    </location>
</feature>
<reference evidence="8 9" key="1">
    <citation type="submission" date="2019-08" db="EMBL/GenBank/DDBJ databases">
        <authorList>
            <person name="Guy L."/>
        </authorList>
    </citation>
    <scope>NUCLEOTIDE SEQUENCE [LARGE SCALE GENOMIC DNA]</scope>
    <source>
        <strain evidence="8 9">SGT-108</strain>
    </source>
</reference>
<keyword evidence="9" id="KW-1185">Reference proteome</keyword>
<proteinExistence type="predicted"/>
<organism evidence="8 9">
    <name type="scientific">Aquicella siphonis</name>
    <dbReference type="NCBI Taxonomy" id="254247"/>
    <lineage>
        <taxon>Bacteria</taxon>
        <taxon>Pseudomonadati</taxon>
        <taxon>Pseudomonadota</taxon>
        <taxon>Gammaproteobacteria</taxon>
        <taxon>Legionellales</taxon>
        <taxon>Coxiellaceae</taxon>
        <taxon>Aquicella</taxon>
    </lineage>
</organism>
<dbReference type="Proteomes" id="UP000324194">
    <property type="component" value="Chromosome 1"/>
</dbReference>
<evidence type="ECO:0000313" key="9">
    <source>
        <dbReference type="Proteomes" id="UP000324194"/>
    </source>
</evidence>
<name>A0A5E4PIE8_9COXI</name>
<feature type="transmembrane region" description="Helical" evidence="6">
    <location>
        <begin position="288"/>
        <end position="311"/>
    </location>
</feature>
<feature type="transmembrane region" description="Helical" evidence="6">
    <location>
        <begin position="179"/>
        <end position="194"/>
    </location>
</feature>
<dbReference type="InterPro" id="IPR036259">
    <property type="entry name" value="MFS_trans_sf"/>
</dbReference>
<evidence type="ECO:0000256" key="3">
    <source>
        <dbReference type="ARBA" id="ARBA00022692"/>
    </source>
</evidence>
<feature type="domain" description="Major facilitator superfamily (MFS) profile" evidence="7">
    <location>
        <begin position="13"/>
        <end position="406"/>
    </location>
</feature>
<feature type="transmembrane region" description="Helical" evidence="6">
    <location>
        <begin position="81"/>
        <end position="98"/>
    </location>
</feature>
<dbReference type="RefSeq" id="WP_148339376.1">
    <property type="nucleotide sequence ID" value="NZ_LR699119.1"/>
</dbReference>
<dbReference type="AlphaFoldDB" id="A0A5E4PIE8"/>
<keyword evidence="2" id="KW-0813">Transport</keyword>
<feature type="transmembrane region" description="Helical" evidence="6">
    <location>
        <begin position="143"/>
        <end position="167"/>
    </location>
</feature>
<gene>
    <name evidence="8" type="ORF">AQUSIP_14360</name>
</gene>
<feature type="transmembrane region" description="Helical" evidence="6">
    <location>
        <begin position="353"/>
        <end position="375"/>
    </location>
</feature>
<keyword evidence="5 6" id="KW-0472">Membrane</keyword>
<protein>
    <recommendedName>
        <fullName evidence="7">Major facilitator superfamily (MFS) profile domain-containing protein</fullName>
    </recommendedName>
</protein>
<evidence type="ECO:0000256" key="1">
    <source>
        <dbReference type="ARBA" id="ARBA00004141"/>
    </source>
</evidence>
<dbReference type="KEGG" id="asip:AQUSIP_14360"/>
<dbReference type="PANTHER" id="PTHR12778">
    <property type="entry name" value="SOLUTE CARRIER FAMILY 33 ACETYL-COA TRANSPORTER -RELATED"/>
    <property type="match status" value="1"/>
</dbReference>
<dbReference type="Gene3D" id="1.20.1250.20">
    <property type="entry name" value="MFS general substrate transporter like domains"/>
    <property type="match status" value="2"/>
</dbReference>
<evidence type="ECO:0000259" key="7">
    <source>
        <dbReference type="PROSITE" id="PS50850"/>
    </source>
</evidence>
<dbReference type="Pfam" id="PF07690">
    <property type="entry name" value="MFS_1"/>
    <property type="match status" value="1"/>
</dbReference>
<evidence type="ECO:0000256" key="6">
    <source>
        <dbReference type="SAM" id="Phobius"/>
    </source>
</evidence>
<evidence type="ECO:0000313" key="8">
    <source>
        <dbReference type="EMBL" id="VVC76131.1"/>
    </source>
</evidence>
<dbReference type="SUPFAM" id="SSF103473">
    <property type="entry name" value="MFS general substrate transporter"/>
    <property type="match status" value="1"/>
</dbReference>
<feature type="transmembrane region" description="Helical" evidence="6">
    <location>
        <begin position="48"/>
        <end position="69"/>
    </location>
</feature>
<feature type="transmembrane region" description="Helical" evidence="6">
    <location>
        <begin position="381"/>
        <end position="401"/>
    </location>
</feature>
<feature type="transmembrane region" description="Helical" evidence="6">
    <location>
        <begin position="261"/>
        <end position="281"/>
    </location>
</feature>
<dbReference type="InterPro" id="IPR020846">
    <property type="entry name" value="MFS_dom"/>
</dbReference>
<dbReference type="PANTHER" id="PTHR12778:SF10">
    <property type="entry name" value="MAJOR FACILITATOR SUPERFAMILY DOMAIN-CONTAINING PROTEIN 3"/>
    <property type="match status" value="1"/>
</dbReference>